<dbReference type="SUPFAM" id="SSF55957">
    <property type="entry name" value="Phosphoglucomutase, C-terminal domain"/>
    <property type="match status" value="1"/>
</dbReference>
<dbReference type="PANTHER" id="PTHR45745">
    <property type="entry name" value="PHOSPHOMANNOMUTASE 45A"/>
    <property type="match status" value="1"/>
</dbReference>
<dbReference type="InterPro" id="IPR005846">
    <property type="entry name" value="A-D-PHexomutase_a/b/a-III"/>
</dbReference>
<proteinExistence type="inferred from homology"/>
<evidence type="ECO:0000313" key="11">
    <source>
        <dbReference type="EMBL" id="AAO10081.1"/>
    </source>
</evidence>
<feature type="domain" description="Alpha-D-phosphohexomutase alpha/beta/alpha" evidence="9">
    <location>
        <begin position="174"/>
        <end position="274"/>
    </location>
</feature>
<dbReference type="GO" id="GO:0004610">
    <property type="term" value="F:phosphoacetylglucosamine mutase activity"/>
    <property type="evidence" value="ECO:0007669"/>
    <property type="project" value="UniProtKB-EC"/>
</dbReference>
<dbReference type="GO" id="GO:0005975">
    <property type="term" value="P:carbohydrate metabolic process"/>
    <property type="evidence" value="ECO:0007669"/>
    <property type="project" value="InterPro"/>
</dbReference>
<evidence type="ECO:0000259" key="10">
    <source>
        <dbReference type="Pfam" id="PF02880"/>
    </source>
</evidence>
<dbReference type="PANTHER" id="PTHR45745:SF1">
    <property type="entry name" value="PHOSPHOGLUCOMUTASE 2B-RELATED"/>
    <property type="match status" value="1"/>
</dbReference>
<dbReference type="EMBL" id="AE016795">
    <property type="protein sequence ID" value="AAO10081.1"/>
    <property type="molecule type" value="Genomic_DNA"/>
</dbReference>
<evidence type="ECO:0000259" key="7">
    <source>
        <dbReference type="Pfam" id="PF00408"/>
    </source>
</evidence>
<evidence type="ECO:0000256" key="4">
    <source>
        <dbReference type="ARBA" id="ARBA00022723"/>
    </source>
</evidence>
<evidence type="ECO:0000256" key="1">
    <source>
        <dbReference type="ARBA" id="ARBA00001946"/>
    </source>
</evidence>
<dbReference type="CDD" id="cd05800">
    <property type="entry name" value="PGM_like2"/>
    <property type="match status" value="1"/>
</dbReference>
<reference evidence="12" key="1">
    <citation type="submission" date="2002-12" db="EMBL/GenBank/DDBJ databases">
        <title>Complete genome sequence of Vibrio vulnificus CMCP6.</title>
        <authorList>
            <person name="Rhee J.H."/>
            <person name="Kim S.Y."/>
            <person name="Chung S.S."/>
            <person name="Kim J.J."/>
            <person name="Moon Y.H."/>
            <person name="Jeong H."/>
            <person name="Choy H.E."/>
        </authorList>
    </citation>
    <scope>NUCLEOTIDE SEQUENCE [LARGE SCALE GENOMIC DNA]</scope>
    <source>
        <strain evidence="12">CMCP6</strain>
    </source>
</reference>
<dbReference type="InterPro" id="IPR005841">
    <property type="entry name" value="Alpha-D-phosphohexomutase_SF"/>
</dbReference>
<evidence type="ECO:0000256" key="2">
    <source>
        <dbReference type="ARBA" id="ARBA00010231"/>
    </source>
</evidence>
<reference evidence="11 12" key="3">
    <citation type="journal article" date="2011" name="Mol. Syst. Biol.">
        <title>Integrative genome-scale metabolic analysis of Vibrio vulnificus for drug targeting and discovery.</title>
        <authorList>
            <person name="Kim H.U."/>
            <person name="Kim S.Y."/>
            <person name="Jeong H."/>
            <person name="Kim T.Y."/>
            <person name="Kim J.J."/>
            <person name="Choy H.E."/>
            <person name="Yi K.Y."/>
            <person name="Rhee J.H."/>
            <person name="Lee S.Y."/>
        </authorList>
    </citation>
    <scope>NUCLEOTIDE SEQUENCE [LARGE SCALE GENOMIC DNA]</scope>
    <source>
        <strain evidence="11 12">CMCP6</strain>
    </source>
</reference>
<dbReference type="Pfam" id="PF02880">
    <property type="entry name" value="PGM_PMM_III"/>
    <property type="match status" value="1"/>
</dbReference>
<dbReference type="InterPro" id="IPR005844">
    <property type="entry name" value="A-D-PHexomutase_a/b/a-I"/>
</dbReference>
<keyword evidence="5" id="KW-0460">Magnesium</keyword>
<dbReference type="InterPro" id="IPR005845">
    <property type="entry name" value="A-D-PHexomutase_a/b/a-II"/>
</dbReference>
<feature type="domain" description="Alpha-D-phosphohexomutase alpha/beta/alpha" evidence="8">
    <location>
        <begin position="14"/>
        <end position="147"/>
    </location>
</feature>
<dbReference type="Pfam" id="PF02878">
    <property type="entry name" value="PGM_PMM_I"/>
    <property type="match status" value="1"/>
</dbReference>
<dbReference type="InterPro" id="IPR005843">
    <property type="entry name" value="A-D-PHexomutase_C"/>
</dbReference>
<dbReference type="KEGG" id="vvu:VV1_1664"/>
<dbReference type="InterPro" id="IPR016055">
    <property type="entry name" value="A-D-PHexomutase_a/b/a-I/II/III"/>
</dbReference>
<dbReference type="Gene3D" id="3.30.310.50">
    <property type="entry name" value="Alpha-D-phosphohexomutase, C-terminal domain"/>
    <property type="match status" value="1"/>
</dbReference>
<organism evidence="11 12">
    <name type="scientific">Vibrio vulnificus (strain CMCP6)</name>
    <dbReference type="NCBI Taxonomy" id="216895"/>
    <lineage>
        <taxon>Bacteria</taxon>
        <taxon>Pseudomonadati</taxon>
        <taxon>Pseudomonadota</taxon>
        <taxon>Gammaproteobacteria</taxon>
        <taxon>Vibrionales</taxon>
        <taxon>Vibrionaceae</taxon>
        <taxon>Vibrio</taxon>
    </lineage>
</organism>
<dbReference type="GO" id="GO:0046872">
    <property type="term" value="F:metal ion binding"/>
    <property type="evidence" value="ECO:0007669"/>
    <property type="project" value="UniProtKB-KW"/>
</dbReference>
<evidence type="ECO:0000256" key="6">
    <source>
        <dbReference type="ARBA" id="ARBA00023235"/>
    </source>
</evidence>
<evidence type="ECO:0000256" key="3">
    <source>
        <dbReference type="ARBA" id="ARBA00022553"/>
    </source>
</evidence>
<keyword evidence="6 11" id="KW-0413">Isomerase</keyword>
<comment type="similarity">
    <text evidence="2">Belongs to the phosphohexose mutase family.</text>
</comment>
<feature type="domain" description="Alpha-D-phosphohexomutase C-terminal" evidence="7">
    <location>
        <begin position="433"/>
        <end position="477"/>
    </location>
</feature>
<dbReference type="Pfam" id="PF02879">
    <property type="entry name" value="PGM_PMM_II"/>
    <property type="match status" value="1"/>
</dbReference>
<keyword evidence="4" id="KW-0479">Metal-binding</keyword>
<reference evidence="11 12" key="2">
    <citation type="journal article" date="2003" name="Infect. Immun.">
        <title>Characterization and pathogenic significance of Vibrio vulnificus antigens preferentially expressed in septicemic patients.</title>
        <authorList>
            <person name="Kim Y.R."/>
            <person name="Lee S.E."/>
            <person name="Kim C.M."/>
            <person name="Kim S.Y."/>
            <person name="Shin E.K."/>
            <person name="Shin D.H."/>
            <person name="Chung S.S."/>
            <person name="Choy H.E."/>
            <person name="Progulske-Fox A."/>
            <person name="Hillman J.D."/>
            <person name="Handfield M."/>
            <person name="Rhee J.H."/>
        </authorList>
    </citation>
    <scope>NUCLEOTIDE SEQUENCE [LARGE SCALE GENOMIC DNA]</scope>
    <source>
        <strain evidence="11 12">CMCP6</strain>
    </source>
</reference>
<name>A0A3Q0L427_VIBVU</name>
<accession>A0A3Q0L427</accession>
<dbReference type="AlphaFoldDB" id="A0A3Q0L427"/>
<dbReference type="GO" id="GO:0008973">
    <property type="term" value="F:phosphopentomutase activity"/>
    <property type="evidence" value="ECO:0007669"/>
    <property type="project" value="TreeGrafter"/>
</dbReference>
<dbReference type="InterPro" id="IPR036900">
    <property type="entry name" value="A-D-PHexomutase_C_sf"/>
</dbReference>
<dbReference type="PRINTS" id="PR00509">
    <property type="entry name" value="PGMPMM"/>
</dbReference>
<dbReference type="FunFam" id="3.40.120.10:FF:000028">
    <property type="entry name" value="GlcNAc phosphomutase"/>
    <property type="match status" value="1"/>
</dbReference>
<gene>
    <name evidence="11" type="ordered locus">VV1_1664</name>
</gene>
<dbReference type="EC" id="5.4.2.3" evidence="11"/>
<dbReference type="GO" id="GO:0006166">
    <property type="term" value="P:purine ribonucleoside salvage"/>
    <property type="evidence" value="ECO:0007669"/>
    <property type="project" value="TreeGrafter"/>
</dbReference>
<sequence>MAYGPFPKGDRIMIKFGTGGWRAFIGEEFTKDNVRLVAQAVANIINNEQVAERGFVIGYDRRFLSDKAGAWFAEVLAANGIVVSFINKFVPTPIVMFKAKEMGCAYSACITASHNPADYNGVKVFIEGGRDADEVITQKIEAQIAHLTLDQVQSVDFEQAVEDKQIVIINPMNEFVDSIINFIDIEAIKKANLRVLIDPMFGVAKNALQTVLINGRCDVDVINDGKNPDFGGLMPSPSAATLYRLKHLVAAQGYDIGIGTDGDADRLGIIDEKGNFIHPNEVLILLYYYLLKYKGWTGSVVRNIATTHLLDKIAADHGEKCFEVPVGFKHISSQMEADDSLIGGESSGGLTIRGHIKGKDGVFASSLLVEMISVTGKKLSELLEEIYSKYGYAYMAEGDCKFKPAAKQSLYDKIYIEKQLPEFGFEIEKVSYDDGAKVYFKNGGWVIARFSGTEPLLRIFAEMQDKETAELVVHQFKEFLAL</sequence>
<feature type="domain" description="Alpha-D-phosphohexomutase alpha/beta/alpha" evidence="10">
    <location>
        <begin position="279"/>
        <end position="390"/>
    </location>
</feature>
<evidence type="ECO:0000256" key="5">
    <source>
        <dbReference type="ARBA" id="ARBA00022842"/>
    </source>
</evidence>
<comment type="cofactor">
    <cofactor evidence="1">
        <name>Mg(2+)</name>
        <dbReference type="ChEBI" id="CHEBI:18420"/>
    </cofactor>
</comment>
<protein>
    <submittedName>
        <fullName evidence="11">GlcNAc phosphomutase</fullName>
        <ecNumber evidence="11">5.4.2.3</ecNumber>
    </submittedName>
</protein>
<evidence type="ECO:0000259" key="9">
    <source>
        <dbReference type="Pfam" id="PF02879"/>
    </source>
</evidence>
<dbReference type="Proteomes" id="UP000002275">
    <property type="component" value="Chromosome I"/>
</dbReference>
<evidence type="ECO:0000313" key="12">
    <source>
        <dbReference type="Proteomes" id="UP000002275"/>
    </source>
</evidence>
<dbReference type="Gene3D" id="3.40.120.10">
    <property type="entry name" value="Alpha-D-Glucose-1,6-Bisphosphate, subunit A, domain 3"/>
    <property type="match status" value="3"/>
</dbReference>
<dbReference type="Pfam" id="PF00408">
    <property type="entry name" value="PGM_PMM_IV"/>
    <property type="match status" value="1"/>
</dbReference>
<keyword evidence="3" id="KW-0597">Phosphoprotein</keyword>
<dbReference type="SUPFAM" id="SSF53738">
    <property type="entry name" value="Phosphoglucomutase, first 3 domains"/>
    <property type="match status" value="2"/>
</dbReference>
<evidence type="ECO:0000259" key="8">
    <source>
        <dbReference type="Pfam" id="PF02878"/>
    </source>
</evidence>